<protein>
    <submittedName>
        <fullName evidence="1">Uncharacterized protein</fullName>
    </submittedName>
</protein>
<dbReference type="Proteomes" id="UP000199421">
    <property type="component" value="Unassembled WGS sequence"/>
</dbReference>
<sequence>MKKITDIQIPIFVIHELIIRLQEIDSLVGDYKHHYFSSNEAIVETTHLQLRFPMYLLRKQFQDPELIDQNELRQQLPFYLGA</sequence>
<dbReference type="STRING" id="407022.SAMN05661044_02840"/>
<evidence type="ECO:0000313" key="1">
    <source>
        <dbReference type="EMBL" id="SEL55217.1"/>
    </source>
</evidence>
<organism evidence="1 2">
    <name type="scientific">Olivibacter domesticus</name>
    <name type="common">Pseudosphingobacterium domesticum</name>
    <dbReference type="NCBI Taxonomy" id="407022"/>
    <lineage>
        <taxon>Bacteria</taxon>
        <taxon>Pseudomonadati</taxon>
        <taxon>Bacteroidota</taxon>
        <taxon>Sphingobacteriia</taxon>
        <taxon>Sphingobacteriales</taxon>
        <taxon>Sphingobacteriaceae</taxon>
        <taxon>Olivibacter</taxon>
    </lineage>
</organism>
<dbReference type="OrthoDB" id="770182at2"/>
<dbReference type="AlphaFoldDB" id="A0A1H7R6Q5"/>
<gene>
    <name evidence="1" type="ORF">SAMN05661044_02840</name>
</gene>
<keyword evidence="2" id="KW-1185">Reference proteome</keyword>
<dbReference type="EMBL" id="FOAF01000002">
    <property type="protein sequence ID" value="SEL55217.1"/>
    <property type="molecule type" value="Genomic_DNA"/>
</dbReference>
<dbReference type="RefSeq" id="WP_093325443.1">
    <property type="nucleotide sequence ID" value="NZ_FOAF01000002.1"/>
</dbReference>
<name>A0A1H7R6Q5_OLID1</name>
<accession>A0A1H7R6Q5</accession>
<evidence type="ECO:0000313" key="2">
    <source>
        <dbReference type="Proteomes" id="UP000199421"/>
    </source>
</evidence>
<reference evidence="2" key="1">
    <citation type="submission" date="2016-10" db="EMBL/GenBank/DDBJ databases">
        <authorList>
            <person name="Varghese N."/>
            <person name="Submissions S."/>
        </authorList>
    </citation>
    <scope>NUCLEOTIDE SEQUENCE [LARGE SCALE GENOMIC DNA]</scope>
    <source>
        <strain evidence="2">DSM 18733</strain>
    </source>
</reference>
<proteinExistence type="predicted"/>